<evidence type="ECO:0000256" key="1">
    <source>
        <dbReference type="SAM" id="Phobius"/>
    </source>
</evidence>
<feature type="transmembrane region" description="Helical" evidence="1">
    <location>
        <begin position="39"/>
        <end position="58"/>
    </location>
</feature>
<comment type="caution">
    <text evidence="2">The sequence shown here is derived from an EMBL/GenBank/DDBJ whole genome shotgun (WGS) entry which is preliminary data.</text>
</comment>
<gene>
    <name evidence="2" type="ORF">JCM17844_08510</name>
</gene>
<evidence type="ECO:0000313" key="3">
    <source>
        <dbReference type="Proteomes" id="UP000322084"/>
    </source>
</evidence>
<dbReference type="EMBL" id="BKCL01000002">
    <property type="protein sequence ID" value="GEQ97214.1"/>
    <property type="molecule type" value="Genomic_DNA"/>
</dbReference>
<keyword evidence="1" id="KW-0812">Transmembrane</keyword>
<proteinExistence type="predicted"/>
<dbReference type="InterPro" id="IPR029062">
    <property type="entry name" value="Class_I_gatase-like"/>
</dbReference>
<name>A0A5A7MNK4_9PROT</name>
<sequence>MALSLGFDPIFPPWVLVGLAILFAAFSALLLLRRARGSLIRTLFFAALILALSNPHLVQEDRTALSDITVAMVDRSASNRIGDRESETDKAIDALRANIQATGGELRVIESDRKADRTELFGPLAAALADVPPDRLSAALLITDGRIDDISRGEALTAAERPIHSLLIGNRKAPDRRIEVIRAPEFGLVDRPVTIELRIEEDNIPESGPVALTIRRFDKAPQQRMVMPGVPFEITLTPERRGEMLVDVSVETAPDETVLVNNRALFSVNAVRDRLRVLLVSGEPHPGERVWRDTLKSDPAVDLIHFTILRLPTSQDPTPVSQLSLIPFPTERLFSEQLEDFDLVIFDRYSLRGVLDVRYFSNLLSYVEGGGAIFVANGPEYAEPLSIFRTPLEQVLPASPTGTISSTGFVPALTELGRRHPVTQGLEQPGAAPWGRWFRMVDNRVVDGQVLLSGPGEQPLLVLKRAGEGRIAELMSDHVWLWARGVEGGGPYQELLRRSVHWLMKEPDLEEKALSARSDGEDIIVERRSLSGEQATVTVTGPDGSERTLMLNPGANGIAEGRLLATEAGLYRISDGEDETVAGIGPVGGHELSRIMPTDQIVRDVAQKTGGGTFWLEDGLPDIRHPSKQATAAGNGWMGLPQRRASRIEDIAQTALLPAWAWAALLAGLLALTWRKESR</sequence>
<accession>A0A5A7MNK4</accession>
<dbReference type="Proteomes" id="UP000322084">
    <property type="component" value="Unassembled WGS sequence"/>
</dbReference>
<dbReference type="SUPFAM" id="SSF52317">
    <property type="entry name" value="Class I glutamine amidotransferase-like"/>
    <property type="match status" value="1"/>
</dbReference>
<feature type="transmembrane region" description="Helical" evidence="1">
    <location>
        <begin position="655"/>
        <end position="674"/>
    </location>
</feature>
<dbReference type="AlphaFoldDB" id="A0A5A7MNK4"/>
<feature type="transmembrane region" description="Helical" evidence="1">
    <location>
        <begin position="12"/>
        <end position="32"/>
    </location>
</feature>
<keyword evidence="1" id="KW-1133">Transmembrane helix</keyword>
<protein>
    <submittedName>
        <fullName evidence="2">Membrane protein</fullName>
    </submittedName>
</protein>
<keyword evidence="1" id="KW-0472">Membrane</keyword>
<evidence type="ECO:0000313" key="2">
    <source>
        <dbReference type="EMBL" id="GEQ97214.1"/>
    </source>
</evidence>
<organism evidence="2 3">
    <name type="scientific">Iodidimonas gelatinilytica</name>
    <dbReference type="NCBI Taxonomy" id="1236966"/>
    <lineage>
        <taxon>Bacteria</taxon>
        <taxon>Pseudomonadati</taxon>
        <taxon>Pseudomonadota</taxon>
        <taxon>Alphaproteobacteria</taxon>
        <taxon>Iodidimonadales</taxon>
        <taxon>Iodidimonadaceae</taxon>
        <taxon>Iodidimonas</taxon>
    </lineage>
</organism>
<dbReference type="PANTHER" id="PTHR37947:SF1">
    <property type="entry name" value="BLL2462 PROTEIN"/>
    <property type="match status" value="1"/>
</dbReference>
<dbReference type="PANTHER" id="PTHR37947">
    <property type="entry name" value="BLL2462 PROTEIN"/>
    <property type="match status" value="1"/>
</dbReference>
<dbReference type="Gene3D" id="3.40.50.880">
    <property type="match status" value="1"/>
</dbReference>
<reference evidence="2 3" key="1">
    <citation type="submission" date="2019-09" db="EMBL/GenBank/DDBJ databases">
        <title>NBRP : Genome information of microbial organism related human and environment.</title>
        <authorList>
            <person name="Hattori M."/>
            <person name="Oshima K."/>
            <person name="Inaba H."/>
            <person name="Suda W."/>
            <person name="Sakamoto M."/>
            <person name="Iino T."/>
            <person name="Kitahara M."/>
            <person name="Oshida Y."/>
            <person name="Iida T."/>
            <person name="Kudo T."/>
            <person name="Itoh T."/>
            <person name="Ohkuma M."/>
        </authorList>
    </citation>
    <scope>NUCLEOTIDE SEQUENCE [LARGE SCALE GENOMIC DNA]</scope>
    <source>
        <strain evidence="2 3">Hi-2</strain>
    </source>
</reference>